<protein>
    <submittedName>
        <fullName evidence="1">Uncharacterized protein</fullName>
    </submittedName>
</protein>
<gene>
    <name evidence="1" type="primary">Vigan.06G061800</name>
    <name evidence="1" type="ORF">VIGAN_06061800</name>
</gene>
<accession>A0A0S3S9Z3</accession>
<sequence>MMELALLDSECATYGSLLPTTLKRSGIFFVYIVPNTYPLLLSQHIPIAAIPTHTHCCYPNTYEGIKVQQDGWSG</sequence>
<evidence type="ECO:0000313" key="2">
    <source>
        <dbReference type="Proteomes" id="UP000291084"/>
    </source>
</evidence>
<dbReference type="Proteomes" id="UP000291084">
    <property type="component" value="Chromosome 6"/>
</dbReference>
<name>A0A0S3S9Z3_PHAAN</name>
<reference evidence="1 2" key="1">
    <citation type="journal article" date="2015" name="Sci. Rep.">
        <title>The power of single molecule real-time sequencing technology in the de novo assembly of a eukaryotic genome.</title>
        <authorList>
            <person name="Sakai H."/>
            <person name="Naito K."/>
            <person name="Ogiso-Tanaka E."/>
            <person name="Takahashi Y."/>
            <person name="Iseki K."/>
            <person name="Muto C."/>
            <person name="Satou K."/>
            <person name="Teruya K."/>
            <person name="Shiroma A."/>
            <person name="Shimoji M."/>
            <person name="Hirano T."/>
            <person name="Itoh T."/>
            <person name="Kaga A."/>
            <person name="Tomooka N."/>
        </authorList>
    </citation>
    <scope>NUCLEOTIDE SEQUENCE [LARGE SCALE GENOMIC DNA]</scope>
    <source>
        <strain evidence="2">cv. Shumari</strain>
    </source>
</reference>
<organism evidence="1 2">
    <name type="scientific">Vigna angularis var. angularis</name>
    <dbReference type="NCBI Taxonomy" id="157739"/>
    <lineage>
        <taxon>Eukaryota</taxon>
        <taxon>Viridiplantae</taxon>
        <taxon>Streptophyta</taxon>
        <taxon>Embryophyta</taxon>
        <taxon>Tracheophyta</taxon>
        <taxon>Spermatophyta</taxon>
        <taxon>Magnoliopsida</taxon>
        <taxon>eudicotyledons</taxon>
        <taxon>Gunneridae</taxon>
        <taxon>Pentapetalae</taxon>
        <taxon>rosids</taxon>
        <taxon>fabids</taxon>
        <taxon>Fabales</taxon>
        <taxon>Fabaceae</taxon>
        <taxon>Papilionoideae</taxon>
        <taxon>50 kb inversion clade</taxon>
        <taxon>NPAAA clade</taxon>
        <taxon>indigoferoid/millettioid clade</taxon>
        <taxon>Phaseoleae</taxon>
        <taxon>Vigna</taxon>
    </lineage>
</organism>
<dbReference type="EMBL" id="AP015039">
    <property type="protein sequence ID" value="BAT89621.1"/>
    <property type="molecule type" value="Genomic_DNA"/>
</dbReference>
<proteinExistence type="predicted"/>
<evidence type="ECO:0000313" key="1">
    <source>
        <dbReference type="EMBL" id="BAT89621.1"/>
    </source>
</evidence>
<keyword evidence="2" id="KW-1185">Reference proteome</keyword>
<dbReference type="AlphaFoldDB" id="A0A0S3S9Z3"/>